<dbReference type="Proteomes" id="UP000236536">
    <property type="component" value="Chromosome"/>
</dbReference>
<keyword evidence="1" id="KW-1133">Transmembrane helix</keyword>
<dbReference type="EMBL" id="CP010705">
    <property type="protein sequence ID" value="AUQ94479.1"/>
    <property type="molecule type" value="Genomic_DNA"/>
</dbReference>
<evidence type="ECO:0000313" key="2">
    <source>
        <dbReference type="EMBL" id="AUQ94479.1"/>
    </source>
</evidence>
<keyword evidence="1" id="KW-0812">Transmembrane</keyword>
<evidence type="ECO:0000256" key="1">
    <source>
        <dbReference type="SAM" id="Phobius"/>
    </source>
</evidence>
<evidence type="ECO:0000313" key="3">
    <source>
        <dbReference type="Proteomes" id="UP000236536"/>
    </source>
</evidence>
<name>A0ABN5GLM8_9RHOB</name>
<organism evidence="2 3">
    <name type="scientific">Phaeobacter inhibens</name>
    <dbReference type="NCBI Taxonomy" id="221822"/>
    <lineage>
        <taxon>Bacteria</taxon>
        <taxon>Pseudomonadati</taxon>
        <taxon>Pseudomonadota</taxon>
        <taxon>Alphaproteobacteria</taxon>
        <taxon>Rhodobacterales</taxon>
        <taxon>Roseobacteraceae</taxon>
        <taxon>Phaeobacter</taxon>
    </lineage>
</organism>
<reference evidence="2 3" key="1">
    <citation type="journal article" date="2017" name="Genome Biol. Evol.">
        <title>Trajectories and Drivers of Genome Evolution in Surface-Associated Marine Phaeobacter.</title>
        <authorList>
            <person name="Freese H.M."/>
            <person name="Sikorski J."/>
            <person name="Bunk B."/>
            <person name="Scheuner C."/>
            <person name="Meier-Kolthoff J.P."/>
            <person name="Sproer C."/>
            <person name="Gram L."/>
            <person name="Overmann J."/>
        </authorList>
    </citation>
    <scope>NUCLEOTIDE SEQUENCE [LARGE SCALE GENOMIC DNA]</scope>
    <source>
        <strain evidence="2 3">P66</strain>
    </source>
</reference>
<protein>
    <submittedName>
        <fullName evidence="2">Uncharacterized protein</fullName>
    </submittedName>
</protein>
<proteinExistence type="predicted"/>
<feature type="transmembrane region" description="Helical" evidence="1">
    <location>
        <begin position="12"/>
        <end position="34"/>
    </location>
</feature>
<gene>
    <name evidence="2" type="ORF">PhaeoP66_01697</name>
</gene>
<reference evidence="2 3" key="2">
    <citation type="journal article" date="2017" name="Int. J. Syst. Evol. Microbiol.">
        <title>Adaptation of Surface-Associated Bacteria to the Open Ocean: A Genomically Distinct Subpopulation of Phaeobacter gallaeciensis Colonizes Pacific Mesozooplankton.</title>
        <authorList>
            <person name="Freese H.M."/>
            <person name="Methner A."/>
            <person name="Overmann J."/>
        </authorList>
    </citation>
    <scope>NUCLEOTIDE SEQUENCE [LARGE SCALE GENOMIC DNA]</scope>
    <source>
        <strain evidence="2 3">P66</strain>
    </source>
</reference>
<sequence>MIENVASTDSLLTAIVVAQMVFSIAQFMMVCLLVKLMRSLDR</sequence>
<keyword evidence="1" id="KW-0472">Membrane</keyword>
<accession>A0ABN5GLM8</accession>
<keyword evidence="3" id="KW-1185">Reference proteome</keyword>